<accession>A0A0L0HD61</accession>
<evidence type="ECO:0000259" key="7">
    <source>
        <dbReference type="SMART" id="SM01332"/>
    </source>
</evidence>
<dbReference type="InterPro" id="IPR036915">
    <property type="entry name" value="Cyclin-like_sf"/>
</dbReference>
<feature type="region of interest" description="Disordered" evidence="5">
    <location>
        <begin position="1"/>
        <end position="49"/>
    </location>
</feature>
<dbReference type="OMA" id="FMAYRPS"/>
<dbReference type="PIRSF" id="PIRSF001771">
    <property type="entry name" value="Cyclin_A_B_D_E"/>
    <property type="match status" value="1"/>
</dbReference>
<evidence type="ECO:0000256" key="2">
    <source>
        <dbReference type="ARBA" id="ARBA00023127"/>
    </source>
</evidence>
<evidence type="ECO:0000256" key="3">
    <source>
        <dbReference type="ARBA" id="ARBA00023306"/>
    </source>
</evidence>
<name>A0A0L0HD61_SPIPD</name>
<dbReference type="InterPro" id="IPR046965">
    <property type="entry name" value="Cyclin_A/B-like"/>
</dbReference>
<feature type="region of interest" description="Disordered" evidence="5">
    <location>
        <begin position="453"/>
        <end position="473"/>
    </location>
</feature>
<protein>
    <submittedName>
        <fullName evidence="8">Uncharacterized protein</fullName>
    </submittedName>
</protein>
<dbReference type="STRING" id="645134.A0A0L0HD61"/>
<evidence type="ECO:0000256" key="1">
    <source>
        <dbReference type="ARBA" id="ARBA00022618"/>
    </source>
</evidence>
<evidence type="ECO:0000259" key="6">
    <source>
        <dbReference type="SMART" id="SM00385"/>
    </source>
</evidence>
<dbReference type="InterPro" id="IPR004367">
    <property type="entry name" value="Cyclin_C-dom"/>
</dbReference>
<evidence type="ECO:0000256" key="5">
    <source>
        <dbReference type="SAM" id="MobiDB-lite"/>
    </source>
</evidence>
<dbReference type="PROSITE" id="PS00292">
    <property type="entry name" value="CYCLINS"/>
    <property type="match status" value="1"/>
</dbReference>
<dbReference type="InParanoid" id="A0A0L0HD61"/>
<dbReference type="FunCoup" id="A0A0L0HD61">
    <property type="interactions" value="679"/>
</dbReference>
<feature type="region of interest" description="Disordered" evidence="5">
    <location>
        <begin position="70"/>
        <end position="94"/>
    </location>
</feature>
<feature type="domain" description="Cyclin-like" evidence="6">
    <location>
        <begin position="234"/>
        <end position="318"/>
    </location>
</feature>
<evidence type="ECO:0000313" key="8">
    <source>
        <dbReference type="EMBL" id="KNC99435.1"/>
    </source>
</evidence>
<feature type="domain" description="Cyclin-like" evidence="6">
    <location>
        <begin position="331"/>
        <end position="412"/>
    </location>
</feature>
<dbReference type="SMART" id="SM01332">
    <property type="entry name" value="Cyclin_C"/>
    <property type="match status" value="1"/>
</dbReference>
<organism evidence="8 9">
    <name type="scientific">Spizellomyces punctatus (strain DAOM BR117)</name>
    <dbReference type="NCBI Taxonomy" id="645134"/>
    <lineage>
        <taxon>Eukaryota</taxon>
        <taxon>Fungi</taxon>
        <taxon>Fungi incertae sedis</taxon>
        <taxon>Chytridiomycota</taxon>
        <taxon>Chytridiomycota incertae sedis</taxon>
        <taxon>Chytridiomycetes</taxon>
        <taxon>Spizellomycetales</taxon>
        <taxon>Spizellomycetaceae</taxon>
        <taxon>Spizellomyces</taxon>
    </lineage>
</organism>
<feature type="compositionally biased region" description="Basic and acidic residues" evidence="5">
    <location>
        <begin position="460"/>
        <end position="473"/>
    </location>
</feature>
<dbReference type="InterPro" id="IPR048258">
    <property type="entry name" value="Cyclins_cyclin-box"/>
</dbReference>
<evidence type="ECO:0000313" key="9">
    <source>
        <dbReference type="Proteomes" id="UP000053201"/>
    </source>
</evidence>
<dbReference type="EMBL" id="KQ257458">
    <property type="protein sequence ID" value="KNC99435.1"/>
    <property type="molecule type" value="Genomic_DNA"/>
</dbReference>
<dbReference type="InterPro" id="IPR006671">
    <property type="entry name" value="Cyclin_N"/>
</dbReference>
<dbReference type="InterPro" id="IPR013763">
    <property type="entry name" value="Cyclin-like_dom"/>
</dbReference>
<dbReference type="SMART" id="SM00385">
    <property type="entry name" value="CYCLIN"/>
    <property type="match status" value="2"/>
</dbReference>
<keyword evidence="1" id="KW-0132">Cell division</keyword>
<dbReference type="RefSeq" id="XP_016607475.1">
    <property type="nucleotide sequence ID" value="XM_016753886.1"/>
</dbReference>
<dbReference type="eggNOG" id="KOG0653">
    <property type="taxonomic scope" value="Eukaryota"/>
</dbReference>
<dbReference type="VEuPathDB" id="FungiDB:SPPG_05676"/>
<dbReference type="GO" id="GO:0051301">
    <property type="term" value="P:cell division"/>
    <property type="evidence" value="ECO:0007669"/>
    <property type="project" value="UniProtKB-KW"/>
</dbReference>
<dbReference type="Proteomes" id="UP000053201">
    <property type="component" value="Unassembled WGS sequence"/>
</dbReference>
<dbReference type="FunFam" id="1.10.472.10:FF:000001">
    <property type="entry name" value="G2/mitotic-specific cyclin"/>
    <property type="match status" value="1"/>
</dbReference>
<dbReference type="GO" id="GO:0044772">
    <property type="term" value="P:mitotic cell cycle phase transition"/>
    <property type="evidence" value="ECO:0007669"/>
    <property type="project" value="InterPro"/>
</dbReference>
<dbReference type="SUPFAM" id="SSF47954">
    <property type="entry name" value="Cyclin-like"/>
    <property type="match status" value="2"/>
</dbReference>
<keyword evidence="2 4" id="KW-0195">Cyclin</keyword>
<dbReference type="InterPro" id="IPR039361">
    <property type="entry name" value="Cyclin"/>
</dbReference>
<dbReference type="Pfam" id="PF00134">
    <property type="entry name" value="Cyclin_N"/>
    <property type="match status" value="1"/>
</dbReference>
<dbReference type="AlphaFoldDB" id="A0A0L0HD61"/>
<dbReference type="OrthoDB" id="5590282at2759"/>
<comment type="similarity">
    <text evidence="4">Belongs to the cyclin family.</text>
</comment>
<proteinExistence type="inferred from homology"/>
<keyword evidence="3" id="KW-0131">Cell cycle</keyword>
<reference evidence="8 9" key="1">
    <citation type="submission" date="2009-08" db="EMBL/GenBank/DDBJ databases">
        <title>The Genome Sequence of Spizellomyces punctatus strain DAOM BR117.</title>
        <authorList>
            <consortium name="The Broad Institute Genome Sequencing Platform"/>
            <person name="Russ C."/>
            <person name="Cuomo C."/>
            <person name="Shea T."/>
            <person name="Young S.K."/>
            <person name="Zeng Q."/>
            <person name="Koehrsen M."/>
            <person name="Haas B."/>
            <person name="Borodovsky M."/>
            <person name="Guigo R."/>
            <person name="Alvarado L."/>
            <person name="Berlin A."/>
            <person name="Bochicchio J."/>
            <person name="Borenstein D."/>
            <person name="Chapman S."/>
            <person name="Chen Z."/>
            <person name="Engels R."/>
            <person name="Freedman E."/>
            <person name="Gellesch M."/>
            <person name="Goldberg J."/>
            <person name="Griggs A."/>
            <person name="Gujja S."/>
            <person name="Heiman D."/>
            <person name="Hepburn T."/>
            <person name="Howarth C."/>
            <person name="Jen D."/>
            <person name="Larson L."/>
            <person name="Lewis B."/>
            <person name="Mehta T."/>
            <person name="Park D."/>
            <person name="Pearson M."/>
            <person name="Roberts A."/>
            <person name="Saif S."/>
            <person name="Shenoy N."/>
            <person name="Sisk P."/>
            <person name="Stolte C."/>
            <person name="Sykes S."/>
            <person name="Thomson T."/>
            <person name="Walk T."/>
            <person name="White J."/>
            <person name="Yandava C."/>
            <person name="Burger G."/>
            <person name="Gray M.W."/>
            <person name="Holland P.W.H."/>
            <person name="King N."/>
            <person name="Lang F.B.F."/>
            <person name="Roger A.J."/>
            <person name="Ruiz-Trillo I."/>
            <person name="Lander E."/>
            <person name="Nusbaum C."/>
        </authorList>
    </citation>
    <scope>NUCLEOTIDE SEQUENCE [LARGE SCALE GENOMIC DNA]</scope>
    <source>
        <strain evidence="8 9">DAOM BR117</strain>
    </source>
</reference>
<feature type="domain" description="Cyclin C-terminal" evidence="7">
    <location>
        <begin position="327"/>
        <end position="444"/>
    </location>
</feature>
<feature type="compositionally biased region" description="Polar residues" evidence="5">
    <location>
        <begin position="70"/>
        <end position="83"/>
    </location>
</feature>
<dbReference type="PANTHER" id="PTHR10177">
    <property type="entry name" value="CYCLINS"/>
    <property type="match status" value="1"/>
</dbReference>
<evidence type="ECO:0000256" key="4">
    <source>
        <dbReference type="RuleBase" id="RU000383"/>
    </source>
</evidence>
<dbReference type="GeneID" id="27689037"/>
<gene>
    <name evidence="8" type="ORF">SPPG_05676</name>
</gene>
<dbReference type="GO" id="GO:0016538">
    <property type="term" value="F:cyclin-dependent protein serine/threonine kinase regulator activity"/>
    <property type="evidence" value="ECO:0007669"/>
    <property type="project" value="InterPro"/>
</dbReference>
<dbReference type="Gene3D" id="1.10.472.10">
    <property type="entry name" value="Cyclin-like"/>
    <property type="match status" value="2"/>
</dbReference>
<dbReference type="CDD" id="cd20512">
    <property type="entry name" value="CYCLIN_CLBs_yeast_rpt2"/>
    <property type="match status" value="1"/>
</dbReference>
<dbReference type="CDD" id="cd20568">
    <property type="entry name" value="CYCLIN_CLBs_yeast_rpt1"/>
    <property type="match status" value="1"/>
</dbReference>
<dbReference type="Pfam" id="PF02984">
    <property type="entry name" value="Cyclin_C"/>
    <property type="match status" value="1"/>
</dbReference>
<sequence>MMQNQRTTRSRVAATKALAHDENAVPKPRAAVKGKSSGTTKEAAKPTITKKTLTTAVPKRAALGEVASNQAAVKNDTKNTQVQPAKRAVRAPTQKKALSVVPEVEEKVKETTVVKREVETRRAVKLAKQEPPVKDLVKKENNAEPVPHVNPKHVMVDASEALPVAKKAKTAAPAPAPAWEEFDADDANDPMMVSEYVNEIFEYMRQLEIDTLPGSDYMDEQKELQWNMRSILVDWLIEVHYKFRLLPETLYLAVNIVDRFLTLRVVSLVKLQLVGVTALFIAAKYEEVVAPSIQNFIYMADGGYTDEEILKAERYVLQVLDFALQYPSPMSFLRRCSKADQYDIHTRTVAKYLMEISLVDHRFLVHVPSKVAAASMSLARRMLGRVAWDAQLEYYAGYPEEEIEPAVNLMISFLENESMVEKCSSLFKKYSARKFMKASIFVQDWISRRKQPTKVQSTVKAEREEDVKENSDY</sequence>
<keyword evidence="9" id="KW-1185">Reference proteome</keyword>